<dbReference type="Gene3D" id="3.30.40.10">
    <property type="entry name" value="Zinc/RING finger domain, C3HC4 (zinc finger)"/>
    <property type="match status" value="1"/>
</dbReference>
<proteinExistence type="predicted"/>
<dbReference type="InterPro" id="IPR013083">
    <property type="entry name" value="Znf_RING/FYVE/PHD"/>
</dbReference>
<dbReference type="SMART" id="SM00184">
    <property type="entry name" value="RING"/>
    <property type="match status" value="1"/>
</dbReference>
<evidence type="ECO:0000256" key="4">
    <source>
        <dbReference type="PROSITE-ProRule" id="PRU00175"/>
    </source>
</evidence>
<dbReference type="Proteomes" id="UP001154282">
    <property type="component" value="Unassembled WGS sequence"/>
</dbReference>
<organism evidence="6 7">
    <name type="scientific">Linum tenue</name>
    <dbReference type="NCBI Taxonomy" id="586396"/>
    <lineage>
        <taxon>Eukaryota</taxon>
        <taxon>Viridiplantae</taxon>
        <taxon>Streptophyta</taxon>
        <taxon>Embryophyta</taxon>
        <taxon>Tracheophyta</taxon>
        <taxon>Spermatophyta</taxon>
        <taxon>Magnoliopsida</taxon>
        <taxon>eudicotyledons</taxon>
        <taxon>Gunneridae</taxon>
        <taxon>Pentapetalae</taxon>
        <taxon>rosids</taxon>
        <taxon>fabids</taxon>
        <taxon>Malpighiales</taxon>
        <taxon>Linaceae</taxon>
        <taxon>Linum</taxon>
    </lineage>
</organism>
<keyword evidence="7" id="KW-1185">Reference proteome</keyword>
<dbReference type="AlphaFoldDB" id="A0AAV0NJR8"/>
<evidence type="ECO:0000256" key="3">
    <source>
        <dbReference type="ARBA" id="ARBA00022833"/>
    </source>
</evidence>
<keyword evidence="2 4" id="KW-0863">Zinc-finger</keyword>
<dbReference type="GO" id="GO:0061630">
    <property type="term" value="F:ubiquitin protein ligase activity"/>
    <property type="evidence" value="ECO:0007669"/>
    <property type="project" value="TreeGrafter"/>
</dbReference>
<keyword evidence="1" id="KW-0479">Metal-binding</keyword>
<dbReference type="PANTHER" id="PTHR45969">
    <property type="entry name" value="RING ZINC FINGER PROTEIN-RELATED"/>
    <property type="match status" value="1"/>
</dbReference>
<reference evidence="6" key="1">
    <citation type="submission" date="2022-08" db="EMBL/GenBank/DDBJ databases">
        <authorList>
            <person name="Gutierrez-Valencia J."/>
        </authorList>
    </citation>
    <scope>NUCLEOTIDE SEQUENCE</scope>
</reference>
<dbReference type="PROSITE" id="PS50089">
    <property type="entry name" value="ZF_RING_2"/>
    <property type="match status" value="1"/>
</dbReference>
<dbReference type="Pfam" id="PF13639">
    <property type="entry name" value="zf-RING_2"/>
    <property type="match status" value="1"/>
</dbReference>
<evidence type="ECO:0000259" key="5">
    <source>
        <dbReference type="PROSITE" id="PS50089"/>
    </source>
</evidence>
<gene>
    <name evidence="6" type="ORF">LITE_LOCUS33690</name>
</gene>
<dbReference type="GO" id="GO:0016567">
    <property type="term" value="P:protein ubiquitination"/>
    <property type="evidence" value="ECO:0007669"/>
    <property type="project" value="TreeGrafter"/>
</dbReference>
<dbReference type="SUPFAM" id="SSF57850">
    <property type="entry name" value="RING/U-box"/>
    <property type="match status" value="1"/>
</dbReference>
<dbReference type="GO" id="GO:0008270">
    <property type="term" value="F:zinc ion binding"/>
    <property type="evidence" value="ECO:0007669"/>
    <property type="project" value="UniProtKB-KW"/>
</dbReference>
<evidence type="ECO:0000313" key="7">
    <source>
        <dbReference type="Proteomes" id="UP001154282"/>
    </source>
</evidence>
<name>A0AAV0NJR8_9ROSI</name>
<dbReference type="PANTHER" id="PTHR45969:SF55">
    <property type="entry name" value="OS07G0686300 PROTEIN"/>
    <property type="match status" value="1"/>
</dbReference>
<evidence type="ECO:0000313" key="6">
    <source>
        <dbReference type="EMBL" id="CAI0458784.1"/>
    </source>
</evidence>
<dbReference type="InterPro" id="IPR001841">
    <property type="entry name" value="Znf_RING"/>
</dbReference>
<comment type="caution">
    <text evidence="6">The sequence shown here is derived from an EMBL/GenBank/DDBJ whole genome shotgun (WGS) entry which is preliminary data.</text>
</comment>
<accession>A0AAV0NJR8</accession>
<evidence type="ECO:0000256" key="2">
    <source>
        <dbReference type="ARBA" id="ARBA00022771"/>
    </source>
</evidence>
<feature type="domain" description="RING-type" evidence="5">
    <location>
        <begin position="67"/>
        <end position="115"/>
    </location>
</feature>
<evidence type="ECO:0000256" key="1">
    <source>
        <dbReference type="ARBA" id="ARBA00022723"/>
    </source>
</evidence>
<protein>
    <recommendedName>
        <fullName evidence="5">RING-type domain-containing protein</fullName>
    </recommendedName>
</protein>
<dbReference type="EMBL" id="CAMGYJ010000008">
    <property type="protein sequence ID" value="CAI0458784.1"/>
    <property type="molecule type" value="Genomic_DNA"/>
</dbReference>
<sequence>MDARRVVGIITLMLSYLKWGWEVMLHTSFFHSHPHSHLLLQYPTAAAAAAHHRPRGVGAADQDAAECAVCLSKIEGGDEVAELACHHAFHKVCLDRWTHYSFFTRRRHPTCPLCRRSLTGAPEEVVVFDFARFVCSDDDNRQTWWLR</sequence>
<keyword evidence="3" id="KW-0862">Zinc</keyword>